<dbReference type="NCBIfam" id="TIGR00274">
    <property type="entry name" value="N-acetylmuramic acid 6-phosphate etherase"/>
    <property type="match status" value="1"/>
</dbReference>
<dbReference type="NCBIfam" id="NF009222">
    <property type="entry name" value="PRK12570.1"/>
    <property type="match status" value="1"/>
</dbReference>
<gene>
    <name evidence="13 15" type="primary">murQ</name>
    <name evidence="15" type="ORF">Pla52o_49900</name>
</gene>
<comment type="catalytic activity">
    <reaction evidence="4 13">
        <text>N-acetyl-D-muramate 6-phosphate + H2O = N-acetyl-D-glucosamine 6-phosphate + (R)-lactate</text>
        <dbReference type="Rhea" id="RHEA:26410"/>
        <dbReference type="ChEBI" id="CHEBI:15377"/>
        <dbReference type="ChEBI" id="CHEBI:16004"/>
        <dbReference type="ChEBI" id="CHEBI:57513"/>
        <dbReference type="ChEBI" id="CHEBI:58722"/>
        <dbReference type="EC" id="4.2.1.126"/>
    </reaction>
</comment>
<evidence type="ECO:0000256" key="3">
    <source>
        <dbReference type="ARBA" id="ARBA00023277"/>
    </source>
</evidence>
<evidence type="ECO:0000256" key="13">
    <source>
        <dbReference type="HAMAP-Rule" id="MF_00068"/>
    </source>
</evidence>
<evidence type="ECO:0000256" key="1">
    <source>
        <dbReference type="ARBA" id="ARBA00011738"/>
    </source>
</evidence>
<dbReference type="NCBIfam" id="NF003915">
    <property type="entry name" value="PRK05441.1"/>
    <property type="match status" value="1"/>
</dbReference>
<comment type="caution">
    <text evidence="15">The sequence shown here is derived from an EMBL/GenBank/DDBJ whole genome shotgun (WGS) entry which is preliminary data.</text>
</comment>
<dbReference type="CDD" id="cd05007">
    <property type="entry name" value="SIS_Etherase"/>
    <property type="match status" value="1"/>
</dbReference>
<evidence type="ECO:0000313" key="16">
    <source>
        <dbReference type="Proteomes" id="UP000316304"/>
    </source>
</evidence>
<keyword evidence="16" id="KW-1185">Reference proteome</keyword>
<dbReference type="GO" id="GO:0016835">
    <property type="term" value="F:carbon-oxygen lyase activity"/>
    <property type="evidence" value="ECO:0007669"/>
    <property type="project" value="UniProtKB-UniRule"/>
</dbReference>
<comment type="pathway">
    <text evidence="5 13">Amino-sugar metabolism; N-acetylmuramate degradation.</text>
</comment>
<dbReference type="Gene3D" id="3.40.50.10490">
    <property type="entry name" value="Glucose-6-phosphate isomerase like protein, domain 1"/>
    <property type="match status" value="1"/>
</dbReference>
<dbReference type="FunFam" id="3.40.50.10490:FF:000014">
    <property type="entry name" value="N-acetylmuramic acid 6-phosphate etherase"/>
    <property type="match status" value="1"/>
</dbReference>
<dbReference type="PANTHER" id="PTHR10088:SF4">
    <property type="entry name" value="GLUCOKINASE REGULATORY PROTEIN"/>
    <property type="match status" value="1"/>
</dbReference>
<dbReference type="GO" id="GO:0097173">
    <property type="term" value="P:N-acetylmuramic acid catabolic process"/>
    <property type="evidence" value="ECO:0007669"/>
    <property type="project" value="UniProtKB-UniPathway"/>
</dbReference>
<organism evidence="15 16">
    <name type="scientific">Novipirellula galeiformis</name>
    <dbReference type="NCBI Taxonomy" id="2528004"/>
    <lineage>
        <taxon>Bacteria</taxon>
        <taxon>Pseudomonadati</taxon>
        <taxon>Planctomycetota</taxon>
        <taxon>Planctomycetia</taxon>
        <taxon>Pirellulales</taxon>
        <taxon>Pirellulaceae</taxon>
        <taxon>Novipirellula</taxon>
    </lineage>
</organism>
<comment type="subunit">
    <text evidence="1 13">Homodimer.</text>
</comment>
<reference evidence="15 16" key="1">
    <citation type="submission" date="2019-02" db="EMBL/GenBank/DDBJ databases">
        <title>Deep-cultivation of Planctomycetes and their phenomic and genomic characterization uncovers novel biology.</title>
        <authorList>
            <person name="Wiegand S."/>
            <person name="Jogler M."/>
            <person name="Boedeker C."/>
            <person name="Pinto D."/>
            <person name="Vollmers J."/>
            <person name="Rivas-Marin E."/>
            <person name="Kohn T."/>
            <person name="Peeters S.H."/>
            <person name="Heuer A."/>
            <person name="Rast P."/>
            <person name="Oberbeckmann S."/>
            <person name="Bunk B."/>
            <person name="Jeske O."/>
            <person name="Meyerdierks A."/>
            <person name="Storesund J.E."/>
            <person name="Kallscheuer N."/>
            <person name="Luecker S."/>
            <person name="Lage O.M."/>
            <person name="Pohl T."/>
            <person name="Merkel B.J."/>
            <person name="Hornburger P."/>
            <person name="Mueller R.-W."/>
            <person name="Bruemmer F."/>
            <person name="Labrenz M."/>
            <person name="Spormann A.M."/>
            <person name="Op Den Camp H."/>
            <person name="Overmann J."/>
            <person name="Amann R."/>
            <person name="Jetten M.S.M."/>
            <person name="Mascher T."/>
            <person name="Medema M.H."/>
            <person name="Devos D.P."/>
            <person name="Kaster A.-K."/>
            <person name="Ovreas L."/>
            <person name="Rohde M."/>
            <person name="Galperin M.Y."/>
            <person name="Jogler C."/>
        </authorList>
    </citation>
    <scope>NUCLEOTIDE SEQUENCE [LARGE SCALE GENOMIC DNA]</scope>
    <source>
        <strain evidence="15 16">Pla52o</strain>
    </source>
</reference>
<keyword evidence="2 13" id="KW-0456">Lyase</keyword>
<dbReference type="EMBL" id="SJPT01000010">
    <property type="protein sequence ID" value="TWU17775.1"/>
    <property type="molecule type" value="Genomic_DNA"/>
</dbReference>
<feature type="domain" description="SIS" evidence="14">
    <location>
        <begin position="106"/>
        <end position="269"/>
    </location>
</feature>
<evidence type="ECO:0000256" key="6">
    <source>
        <dbReference type="ARBA" id="ARBA00060595"/>
    </source>
</evidence>
<dbReference type="EC" id="4.2.1.126" evidence="9 13"/>
<dbReference type="UniPathway" id="UPA00342"/>
<dbReference type="FunFam" id="1.10.8.1080:FF:000001">
    <property type="entry name" value="N-acetylmuramic acid 6-phosphate etherase"/>
    <property type="match status" value="1"/>
</dbReference>
<evidence type="ECO:0000256" key="10">
    <source>
        <dbReference type="ARBA" id="ARBA00070061"/>
    </source>
</evidence>
<comment type="similarity">
    <text evidence="8 13">Belongs to the GCKR-like family. MurNAc-6-P etherase subfamily.</text>
</comment>
<proteinExistence type="inferred from homology"/>
<dbReference type="PROSITE" id="PS51464">
    <property type="entry name" value="SIS"/>
    <property type="match status" value="1"/>
</dbReference>
<feature type="active site" evidence="13">
    <location>
        <position position="165"/>
    </location>
</feature>
<evidence type="ECO:0000256" key="5">
    <source>
        <dbReference type="ARBA" id="ARBA00060532"/>
    </source>
</evidence>
<comment type="pathway">
    <text evidence="6">Amino-sugar metabolism; 1,6-anhydro-N-acetylmuramate degradation.</text>
</comment>
<sequence>MIEAIVESSLGWSSTIRCPPNSLAPAFAATRVRSVSIGNENDESTICKEQPIMLEKLTTEARNPESSKIDSLSALEIVRLMNSQDASIAAAVATQAESIAAAIDVIADRFRAGGRLLYMGAGTSGRLGVLDASECPPTFNTPAKMVVGLIAGGRDALTRAIEGAEDHPEFGQRDLADHHVCDKDVVMGIATSGRTPYVIGGLQFANQVGAFTIGLSCNADCELRPHCQIMISPVVGPEVISGSTRMKAGTATKMVLNMLTTGAMVRIGKTYGNLMVDLRATNAKLSMRSCQIVSDITGIAPEEARRLLDRCDGEVKTAIVSHLQEVTAEAARQQLADCGGHLRRVLNQDRPQ</sequence>
<dbReference type="InterPro" id="IPR046348">
    <property type="entry name" value="SIS_dom_sf"/>
</dbReference>
<dbReference type="GO" id="GO:0009254">
    <property type="term" value="P:peptidoglycan turnover"/>
    <property type="evidence" value="ECO:0007669"/>
    <property type="project" value="TreeGrafter"/>
</dbReference>
<comment type="pathway">
    <text evidence="7">Cell wall biogenesis.</text>
</comment>
<evidence type="ECO:0000256" key="8">
    <source>
        <dbReference type="ARBA" id="ARBA00061234"/>
    </source>
</evidence>
<evidence type="ECO:0000256" key="7">
    <source>
        <dbReference type="ARBA" id="ARBA00060672"/>
    </source>
</evidence>
<dbReference type="GO" id="GO:0016803">
    <property type="term" value="F:ether hydrolase activity"/>
    <property type="evidence" value="ECO:0007669"/>
    <property type="project" value="TreeGrafter"/>
</dbReference>
<accession>A0A5C6C0S4</accession>
<dbReference type="PANTHER" id="PTHR10088">
    <property type="entry name" value="GLUCOKINASE REGULATORY PROTEIN"/>
    <property type="match status" value="1"/>
</dbReference>
<comment type="miscellaneous">
    <text evidence="13">A lyase-type mechanism (elimination/hydration) is suggested for the cleavage of the lactyl ether bond of MurNAc 6-phosphate, with the formation of an alpha,beta-unsaturated aldehyde intermediate with (E)-stereochemistry, followed by the syn addition of water to give product.</text>
</comment>
<evidence type="ECO:0000256" key="11">
    <source>
        <dbReference type="ARBA" id="ARBA00077905"/>
    </source>
</evidence>
<evidence type="ECO:0000313" key="15">
    <source>
        <dbReference type="EMBL" id="TWU17775.1"/>
    </source>
</evidence>
<evidence type="ECO:0000256" key="2">
    <source>
        <dbReference type="ARBA" id="ARBA00023239"/>
    </source>
</evidence>
<name>A0A5C6C0S4_9BACT</name>
<dbReference type="InterPro" id="IPR005486">
    <property type="entry name" value="Glucokinase_regulatory_CS"/>
</dbReference>
<dbReference type="HAMAP" id="MF_00068">
    <property type="entry name" value="MurQ"/>
    <property type="match status" value="1"/>
</dbReference>
<dbReference type="SUPFAM" id="SSF53697">
    <property type="entry name" value="SIS domain"/>
    <property type="match status" value="1"/>
</dbReference>
<keyword evidence="3 13" id="KW-0119">Carbohydrate metabolism</keyword>
<evidence type="ECO:0000259" key="14">
    <source>
        <dbReference type="PROSITE" id="PS51464"/>
    </source>
</evidence>
<dbReference type="GO" id="GO:0046348">
    <property type="term" value="P:amino sugar catabolic process"/>
    <property type="evidence" value="ECO:0007669"/>
    <property type="project" value="InterPro"/>
</dbReference>
<feature type="active site" description="Proton donor" evidence="13">
    <location>
        <position position="134"/>
    </location>
</feature>
<dbReference type="PROSITE" id="PS01272">
    <property type="entry name" value="GCKR"/>
    <property type="match status" value="1"/>
</dbReference>
<protein>
    <recommendedName>
        <fullName evidence="10 13">N-acetylmuramic acid 6-phosphate etherase</fullName>
        <shortName evidence="13">MurNAc-6-P etherase</shortName>
        <ecNumber evidence="9 13">4.2.1.126</ecNumber>
    </recommendedName>
    <alternativeName>
        <fullName evidence="12 13">N-acetylmuramic acid 6-phosphate hydrolase</fullName>
    </alternativeName>
    <alternativeName>
        <fullName evidence="11 13">N-acetylmuramic acid 6-phosphate lyase</fullName>
    </alternativeName>
</protein>
<comment type="function">
    <text evidence="13">Specifically catalyzes the cleavage of the D-lactyl ether substituent of MurNAc 6-phosphate, producing GlcNAc 6-phosphate and D-lactate.</text>
</comment>
<dbReference type="Gene3D" id="1.10.8.1080">
    <property type="match status" value="1"/>
</dbReference>
<dbReference type="AlphaFoldDB" id="A0A5C6C0S4"/>
<evidence type="ECO:0000256" key="12">
    <source>
        <dbReference type="ARBA" id="ARBA00084049"/>
    </source>
</evidence>
<evidence type="ECO:0000256" key="9">
    <source>
        <dbReference type="ARBA" id="ARBA00067056"/>
    </source>
</evidence>
<dbReference type="Pfam" id="PF22645">
    <property type="entry name" value="GKRP_SIS_N"/>
    <property type="match status" value="1"/>
</dbReference>
<dbReference type="Proteomes" id="UP000316304">
    <property type="component" value="Unassembled WGS sequence"/>
</dbReference>
<evidence type="ECO:0000256" key="4">
    <source>
        <dbReference type="ARBA" id="ARBA00051747"/>
    </source>
</evidence>
<dbReference type="InterPro" id="IPR001347">
    <property type="entry name" value="SIS_dom"/>
</dbReference>
<dbReference type="InterPro" id="IPR005488">
    <property type="entry name" value="Etherase_MurQ"/>
</dbReference>
<dbReference type="InterPro" id="IPR040190">
    <property type="entry name" value="MURQ/GCKR"/>
</dbReference>
<dbReference type="GO" id="GO:0097367">
    <property type="term" value="F:carbohydrate derivative binding"/>
    <property type="evidence" value="ECO:0007669"/>
    <property type="project" value="InterPro"/>
</dbReference>